<dbReference type="Proteomes" id="UP000266239">
    <property type="component" value="Unassembled WGS sequence"/>
</dbReference>
<reference evidence="2 3" key="1">
    <citation type="submission" date="2018-08" db="EMBL/GenBank/DDBJ databases">
        <title>Aphanomyces genome sequencing and annotation.</title>
        <authorList>
            <person name="Minardi D."/>
            <person name="Oidtmann B."/>
            <person name="Van Der Giezen M."/>
            <person name="Studholme D.J."/>
        </authorList>
    </citation>
    <scope>NUCLEOTIDE SEQUENCE [LARGE SCALE GENOMIC DNA]</scope>
    <source>
        <strain evidence="2 3">Yx</strain>
    </source>
</reference>
<dbReference type="PANTHER" id="PTHR33889:SF7">
    <property type="entry name" value="OS04G0681850 PROTEIN"/>
    <property type="match status" value="1"/>
</dbReference>
<dbReference type="Pfam" id="PF24964">
    <property type="entry name" value="DUF7769"/>
    <property type="match status" value="1"/>
</dbReference>
<evidence type="ECO:0000313" key="2">
    <source>
        <dbReference type="EMBL" id="RHY11904.1"/>
    </source>
</evidence>
<dbReference type="PANTHER" id="PTHR33889">
    <property type="entry name" value="OS04G0681850 PROTEIN"/>
    <property type="match status" value="1"/>
</dbReference>
<comment type="caution">
    <text evidence="2">The sequence shown here is derived from an EMBL/GenBank/DDBJ whole genome shotgun (WGS) entry which is preliminary data.</text>
</comment>
<organism evidence="2 3">
    <name type="scientific">Aphanomyces astaci</name>
    <name type="common">Crayfish plague agent</name>
    <dbReference type="NCBI Taxonomy" id="112090"/>
    <lineage>
        <taxon>Eukaryota</taxon>
        <taxon>Sar</taxon>
        <taxon>Stramenopiles</taxon>
        <taxon>Oomycota</taxon>
        <taxon>Saprolegniomycetes</taxon>
        <taxon>Saprolegniales</taxon>
        <taxon>Verrucalvaceae</taxon>
        <taxon>Aphanomyces</taxon>
    </lineage>
</organism>
<sequence>MRATRADLTEDVKCEVIKALQERVSLGKLPHGTMKAIATEFELDRGTIRELWRRFQQGCLKSRKYGRTGPTTRYTAEVVIARIQEILRIQRSNMRDISEASGISISLLPTASSNSSV</sequence>
<dbReference type="VEuPathDB" id="FungiDB:H257_10870"/>
<feature type="domain" description="DUF7769" evidence="1">
    <location>
        <begin position="8"/>
        <end position="56"/>
    </location>
</feature>
<name>A0A397B047_APHAT</name>
<gene>
    <name evidence="2" type="ORF">DYB25_009193</name>
</gene>
<evidence type="ECO:0000259" key="1">
    <source>
        <dbReference type="Pfam" id="PF24964"/>
    </source>
</evidence>
<protein>
    <recommendedName>
        <fullName evidence="1">DUF7769 domain-containing protein</fullName>
    </recommendedName>
</protein>
<proteinExistence type="predicted"/>
<dbReference type="AlphaFoldDB" id="A0A397B047"/>
<accession>A0A397B047</accession>
<dbReference type="EMBL" id="QUTA01006268">
    <property type="protein sequence ID" value="RHY11904.1"/>
    <property type="molecule type" value="Genomic_DNA"/>
</dbReference>
<evidence type="ECO:0000313" key="3">
    <source>
        <dbReference type="Proteomes" id="UP000266239"/>
    </source>
</evidence>
<dbReference type="InterPro" id="IPR056671">
    <property type="entry name" value="DUF7769"/>
</dbReference>